<dbReference type="InterPro" id="IPR058038">
    <property type="entry name" value="BREX_BrxC_wHTH"/>
</dbReference>
<dbReference type="RefSeq" id="WP_038693632.1">
    <property type="nucleotide sequence ID" value="NZ_CP009286.1"/>
</dbReference>
<dbReference type="NCBIfam" id="NF033441">
    <property type="entry name" value="BREX_BrxC"/>
    <property type="match status" value="1"/>
</dbReference>
<dbReference type="SUPFAM" id="SSF52540">
    <property type="entry name" value="P-loop containing nucleoside triphosphate hydrolases"/>
    <property type="match status" value="1"/>
</dbReference>
<dbReference type="KEGG" id="pste:PSTEL_04195"/>
<evidence type="ECO:0000259" key="2">
    <source>
        <dbReference type="Pfam" id="PF25791"/>
    </source>
</evidence>
<sequence length="1173" mass="134035">MKIQSMFQKDINRDINGVIKVAQDDEKSLVQELDEYIITKELRRHFGTFFDNYSKAIDHPTDKIGVWISGFFGSGKSHFLKMLSYLLANRKIGDKRAVDFFKHKFDDPMMYATVVRSTNIPTESILFNIDIEGPIIKDKTAVLRVFTKVFYNHLGFYGEDLKLAKLERFVDMQGKTEMFRQTFEEVNGAPWLEARATYAFFEDDIVSVLQSVLGMSEIAARNWFNGEENTDMSIKQLVEEIKTYVDAKGKDFRLLFCVDEVGQYIGDDGDLMINLQSIVEEVGSKCQGKVWVMVTSQEAIDSVVKISGDDFSKIQGRFNTRLSLSSASVDEVIKKRILKKNEDADQLLRLVYDKERAVLKNLFTFNNAVLDIKGYADGTEFSATCPFVPYQFIIIQKVLAEIRKHGNSGKHLAGGERSMLSGFQEAAQKVQDKDENALVPFSQFYDTVHTFLESPIRRVIDRCQTAADRHDGLEQCDVSVLKLLYLIRYIEDIKANIDNIAILMIDDIRTDKITLRLEIAASLERLETQNYVARNGDNYSFLTDEEQDIAIDIRNTTVDSATIVQSIGQTIFSDIYPSKKYKYNKYDFAYDQYIDETLVGAATGGIRLRFVTVASDYYNAPETKLIMDSQVNNEAIVLLSSAVQYFEELETAAKIKKYIKQKNVSQLPESIQDIIRKRQAQARMLEENAKKQIEKSIVDGVFYIYGEKIEIKHGDARSKLDEALKQLIESVYSKLNLINKFSESDADILTILNGGPEQIGFAGSGANNEFALTEVSQWLEERYMNRVPVSMGDVQRRYQAIPYGWREVDIAALIARLIVSQKIEIRYGGAVVGKDDRNIVGYLRKKSEIDKATVSRRIAPSEELMRKSITFLRDWLGQMGIPEDEDGLITFVKETLEPKLAHYENLLNEYNRDRYPQKEVVTDARDLMSDILSQKRDNVALLTRLIAKQDDLRDCSEDMEEVETFFKTQRTIYDAARQLQRDLQDERDYFVTNTDATEKISAISSILAMPKPYGRIKDLSDLMQGVRKAYGTLLEQKKEEVHGIITQCMGDVHTLADAGSRAYDEVKKSDDRFVEYKRKVNDATSLTVLDAMITQLLNYKDQVCKRIESMIHDQPAIPGGTTPPKPQKIAQIRRYDVFPVRRLASHEDVDSYLEGIRKKLYDTLEANDGIQIN</sequence>
<accession>A0A089LQS8</accession>
<organism evidence="5 6">
    <name type="scientific">Paenibacillus stellifer</name>
    <dbReference type="NCBI Taxonomy" id="169760"/>
    <lineage>
        <taxon>Bacteria</taxon>
        <taxon>Bacillati</taxon>
        <taxon>Bacillota</taxon>
        <taxon>Bacilli</taxon>
        <taxon>Bacillales</taxon>
        <taxon>Paenibacillaceae</taxon>
        <taxon>Paenibacillus</taxon>
    </lineage>
</organism>
<dbReference type="InterPro" id="IPR058037">
    <property type="entry name" value="BREX_BrxC_helical"/>
</dbReference>
<dbReference type="InterPro" id="IPR011646">
    <property type="entry name" value="KAP_P-loop"/>
</dbReference>
<feature type="domain" description="Probable ATP-binding protein BrxC 4th six-stranded beta-sheet" evidence="4">
    <location>
        <begin position="556"/>
        <end position="727"/>
    </location>
</feature>
<feature type="domain" description="Probable ATP-binding protein BrxC winged helix-turn-helix" evidence="2">
    <location>
        <begin position="734"/>
        <end position="858"/>
    </location>
</feature>
<dbReference type="EMBL" id="CP009286">
    <property type="protein sequence ID" value="AIQ62425.1"/>
    <property type="molecule type" value="Genomic_DNA"/>
</dbReference>
<gene>
    <name evidence="5" type="ORF">PSTEL_04195</name>
</gene>
<proteinExistence type="predicted"/>
<dbReference type="HOGENOM" id="CLU_007924_0_0_9"/>
<evidence type="ECO:0000313" key="5">
    <source>
        <dbReference type="EMBL" id="AIQ62425.1"/>
    </source>
</evidence>
<dbReference type="InterPro" id="IPR027417">
    <property type="entry name" value="P-loop_NTPase"/>
</dbReference>
<dbReference type="InterPro" id="IPR058036">
    <property type="entry name" value="BREX_BrxC_4th"/>
</dbReference>
<feature type="domain" description="Probable ATP-binding protein BrxC alpha-helical" evidence="3">
    <location>
        <begin position="865"/>
        <end position="986"/>
    </location>
</feature>
<dbReference type="InterPro" id="IPR047679">
    <property type="entry name" value="BREX_BrxC"/>
</dbReference>
<reference evidence="5 6" key="1">
    <citation type="submission" date="2014-08" db="EMBL/GenBank/DDBJ databases">
        <title>Comparative genomics of the Paenibacillus odorifer group.</title>
        <authorList>
            <person name="den Bakker H.C."/>
            <person name="Tsai Y.-C."/>
            <person name="Martin N."/>
            <person name="Korlach J."/>
            <person name="Wiedmann M."/>
        </authorList>
    </citation>
    <scope>NUCLEOTIDE SEQUENCE [LARGE SCALE GENOMIC DNA]</scope>
    <source>
        <strain evidence="5 6">DSM 14472</strain>
    </source>
</reference>
<evidence type="ECO:0000313" key="6">
    <source>
        <dbReference type="Proteomes" id="UP000029507"/>
    </source>
</evidence>
<dbReference type="Pfam" id="PF25796">
    <property type="entry name" value="BREX_BrxC_4th"/>
    <property type="match status" value="1"/>
</dbReference>
<dbReference type="Pfam" id="PF07693">
    <property type="entry name" value="KAP_NTPase"/>
    <property type="match status" value="1"/>
</dbReference>
<protein>
    <submittedName>
        <fullName evidence="5">ATPase</fullName>
    </submittedName>
</protein>
<name>A0A089LQS8_9BACL</name>
<dbReference type="Proteomes" id="UP000029507">
    <property type="component" value="Chromosome"/>
</dbReference>
<dbReference type="AlphaFoldDB" id="A0A089LQS8"/>
<keyword evidence="6" id="KW-1185">Reference proteome</keyword>
<dbReference type="Pfam" id="PF25792">
    <property type="entry name" value="BREX_BrxC_helical"/>
    <property type="match status" value="1"/>
</dbReference>
<feature type="domain" description="KAP NTPase" evidence="1">
    <location>
        <begin position="49"/>
        <end position="260"/>
    </location>
</feature>
<evidence type="ECO:0000259" key="1">
    <source>
        <dbReference type="Pfam" id="PF07693"/>
    </source>
</evidence>
<evidence type="ECO:0000259" key="3">
    <source>
        <dbReference type="Pfam" id="PF25792"/>
    </source>
</evidence>
<dbReference type="Pfam" id="PF25791">
    <property type="entry name" value="WHD_BREX_BrxC"/>
    <property type="match status" value="1"/>
</dbReference>
<evidence type="ECO:0000259" key="4">
    <source>
        <dbReference type="Pfam" id="PF25796"/>
    </source>
</evidence>
<dbReference type="OrthoDB" id="3201900at2"/>
<dbReference type="STRING" id="169760.PSTEL_04195"/>